<accession>A0A2P5P9I9</accession>
<reference evidence="1 2" key="1">
    <citation type="journal article" date="2017" name="ISME J.">
        <title>Grape pomace compost harbors organohalide-respiring Dehalogenimonas species with novel reductive dehalogenase genes.</title>
        <authorList>
            <person name="Yang Y."/>
            <person name="Higgins S.A."/>
            <person name="Yan J."/>
            <person name="Simsir B."/>
            <person name="Chourey K."/>
            <person name="Iyer R."/>
            <person name="Hettich R.L."/>
            <person name="Baldwin B."/>
            <person name="Ogles D.M."/>
            <person name="Loffler F.E."/>
        </authorList>
    </citation>
    <scope>NUCLEOTIDE SEQUENCE [LARGE SCALE GENOMIC DNA]</scope>
    <source>
        <strain evidence="1 2">GP</strain>
    </source>
</reference>
<evidence type="ECO:0000313" key="1">
    <source>
        <dbReference type="EMBL" id="PPD58973.1"/>
    </source>
</evidence>
<dbReference type="EMBL" id="JQAN02000006">
    <property type="protein sequence ID" value="PPD58973.1"/>
    <property type="molecule type" value="Genomic_DNA"/>
</dbReference>
<dbReference type="Proteomes" id="UP000235653">
    <property type="component" value="Unassembled WGS sequence"/>
</dbReference>
<gene>
    <name evidence="1" type="ORF">JP09_003695</name>
</gene>
<organism evidence="1 2">
    <name type="scientific">Dehalogenimonas etheniformans</name>
    <dbReference type="NCBI Taxonomy" id="1536648"/>
    <lineage>
        <taxon>Bacteria</taxon>
        <taxon>Bacillati</taxon>
        <taxon>Chloroflexota</taxon>
        <taxon>Dehalococcoidia</taxon>
        <taxon>Dehalococcoidales</taxon>
        <taxon>Dehalococcoidaceae</taxon>
        <taxon>Dehalogenimonas</taxon>
    </lineage>
</organism>
<sequence>MNSIPIIGAILGIYLVINLALPHLPIDTRVRTYLIQPLMLGTLAAYAWFGKRTVSPRKYPVPTGFLFHKDYIFQFSDNNSY</sequence>
<evidence type="ECO:0000313" key="2">
    <source>
        <dbReference type="Proteomes" id="UP000235653"/>
    </source>
</evidence>
<comment type="caution">
    <text evidence="1">The sequence shown here is derived from an EMBL/GenBank/DDBJ whole genome shotgun (WGS) entry which is preliminary data.</text>
</comment>
<dbReference type="RefSeq" id="WP_102330460.1">
    <property type="nucleotide sequence ID" value="NZ_CP058566.2"/>
</dbReference>
<protein>
    <submittedName>
        <fullName evidence="1">Uncharacterized protein</fullName>
    </submittedName>
</protein>
<proteinExistence type="predicted"/>
<name>A0A2P5P9I9_9CHLR</name>
<keyword evidence="2" id="KW-1185">Reference proteome</keyword>
<dbReference type="AlphaFoldDB" id="A0A2P5P9I9"/>